<sequence>MKYQEYAPNESMQLREILTIKNIAITKMIAMSPLVSDLELKTILQHDTDVSLQHLVDLKELIKKSGLNYK</sequence>
<organism evidence="1 2">
    <name type="scientific">Alkalibaculum sporogenes</name>
    <dbReference type="NCBI Taxonomy" id="2655001"/>
    <lineage>
        <taxon>Bacteria</taxon>
        <taxon>Bacillati</taxon>
        <taxon>Bacillota</taxon>
        <taxon>Clostridia</taxon>
        <taxon>Eubacteriales</taxon>
        <taxon>Eubacteriaceae</taxon>
        <taxon>Alkalibaculum</taxon>
    </lineage>
</organism>
<name>A0A6A7K5Y4_9FIRM</name>
<protein>
    <submittedName>
        <fullName evidence="1">Spore coat protein</fullName>
    </submittedName>
</protein>
<keyword evidence="1" id="KW-0167">Capsid protein</keyword>
<reference evidence="1 2" key="1">
    <citation type="submission" date="2019-10" db="EMBL/GenBank/DDBJ databases">
        <title>Alkalibaculum tamaniensis sp.nov., a new alkaliphilic acetogen, isolated on methoxylated aromatics from a mud volcano.</title>
        <authorList>
            <person name="Khomyakova M.A."/>
            <person name="Merkel A.Y."/>
            <person name="Bonch-Osmolovskaya E.A."/>
            <person name="Slobodkin A.I."/>
        </authorList>
    </citation>
    <scope>NUCLEOTIDE SEQUENCE [LARGE SCALE GENOMIC DNA]</scope>
    <source>
        <strain evidence="1 2">M08DMB</strain>
    </source>
</reference>
<proteinExistence type="predicted"/>
<dbReference type="EMBL" id="WHNX01000004">
    <property type="protein sequence ID" value="MPW24774.1"/>
    <property type="molecule type" value="Genomic_DNA"/>
</dbReference>
<keyword evidence="1" id="KW-0946">Virion</keyword>
<dbReference type="AlphaFoldDB" id="A0A6A7K5Y4"/>
<evidence type="ECO:0000313" key="2">
    <source>
        <dbReference type="Proteomes" id="UP000440004"/>
    </source>
</evidence>
<dbReference type="Proteomes" id="UP000440004">
    <property type="component" value="Unassembled WGS sequence"/>
</dbReference>
<gene>
    <name evidence="1" type="ORF">GC105_03085</name>
</gene>
<comment type="caution">
    <text evidence="1">The sequence shown here is derived from an EMBL/GenBank/DDBJ whole genome shotgun (WGS) entry which is preliminary data.</text>
</comment>
<evidence type="ECO:0000313" key="1">
    <source>
        <dbReference type="EMBL" id="MPW24774.1"/>
    </source>
</evidence>
<accession>A0A6A7K5Y4</accession>
<keyword evidence="2" id="KW-1185">Reference proteome</keyword>